<dbReference type="EMBL" id="CAJNOH010000678">
    <property type="protein sequence ID" value="CAF1101887.1"/>
    <property type="molecule type" value="Genomic_DNA"/>
</dbReference>
<dbReference type="Proteomes" id="UP000663870">
    <property type="component" value="Unassembled WGS sequence"/>
</dbReference>
<organism evidence="1 3">
    <name type="scientific">Rotaria sordida</name>
    <dbReference type="NCBI Taxonomy" id="392033"/>
    <lineage>
        <taxon>Eukaryota</taxon>
        <taxon>Metazoa</taxon>
        <taxon>Spiralia</taxon>
        <taxon>Gnathifera</taxon>
        <taxon>Rotifera</taxon>
        <taxon>Eurotatoria</taxon>
        <taxon>Bdelloidea</taxon>
        <taxon>Philodinida</taxon>
        <taxon>Philodinidae</taxon>
        <taxon>Rotaria</taxon>
    </lineage>
</organism>
<sequence>MLLLIGSSEGFFNGNISTVSNKTLNRLNLTCFYNDNMVTDCEYCVYKFFYNGSSSTISYDCMIVTNIYTNIAQRCTGFSNTTDIGFGFCSPLEFELFDISIFCICATDMCNINFTSCQSSVTNQLQTNSAPPVLSSMIPEMNTPISCYDSSDPLNNSFYCANFASPYIDIQKCNEYTINNTLLCMHQMDSDGPFFFALTPDIYKYYLSGALSRVYQFNQELSTTLSYNETSSSFYINYIFRYVNGNQTISWPMERCFCAQSYCNYNLTTCLGENRTITITTTTTTTTTPIPTGDSVRKNPNNIIVFLWFYLIIKLLSLLNLSI</sequence>
<dbReference type="Proteomes" id="UP000663854">
    <property type="component" value="Unassembled WGS sequence"/>
</dbReference>
<proteinExistence type="predicted"/>
<reference evidence="1" key="1">
    <citation type="submission" date="2021-02" db="EMBL/GenBank/DDBJ databases">
        <authorList>
            <person name="Nowell W R."/>
        </authorList>
    </citation>
    <scope>NUCLEOTIDE SEQUENCE</scope>
</reference>
<protein>
    <submittedName>
        <fullName evidence="1">Uncharacterized protein</fullName>
    </submittedName>
</protein>
<keyword evidence="4" id="KW-1185">Reference proteome</keyword>
<gene>
    <name evidence="2" type="ORF">JXQ802_LOCUS29817</name>
    <name evidence="1" type="ORF">PYM288_LOCUS19720</name>
</gene>
<accession>A0A814P2G1</accession>
<comment type="caution">
    <text evidence="1">The sequence shown here is derived from an EMBL/GenBank/DDBJ whole genome shotgun (WGS) entry which is preliminary data.</text>
</comment>
<evidence type="ECO:0000313" key="4">
    <source>
        <dbReference type="Proteomes" id="UP000663870"/>
    </source>
</evidence>
<evidence type="ECO:0000313" key="2">
    <source>
        <dbReference type="EMBL" id="CAF1307150.1"/>
    </source>
</evidence>
<dbReference type="EMBL" id="CAJNOL010001184">
    <property type="protein sequence ID" value="CAF1307150.1"/>
    <property type="molecule type" value="Genomic_DNA"/>
</dbReference>
<evidence type="ECO:0000313" key="1">
    <source>
        <dbReference type="EMBL" id="CAF1101887.1"/>
    </source>
</evidence>
<evidence type="ECO:0000313" key="3">
    <source>
        <dbReference type="Proteomes" id="UP000663854"/>
    </source>
</evidence>
<name>A0A814P2G1_9BILA</name>
<dbReference type="AlphaFoldDB" id="A0A814P2G1"/>